<name>A0ACC2JRR7_9PEZI</name>
<comment type="caution">
    <text evidence="1">The sequence shown here is derived from an EMBL/GenBank/DDBJ whole genome shotgun (WGS) entry which is preliminary data.</text>
</comment>
<accession>A0ACC2JRR7</accession>
<reference evidence="1" key="1">
    <citation type="submission" date="2022-12" db="EMBL/GenBank/DDBJ databases">
        <title>Genome Sequence of Lasiodiplodia mahajangana.</title>
        <authorList>
            <person name="Buettner E."/>
        </authorList>
    </citation>
    <scope>NUCLEOTIDE SEQUENCE</scope>
    <source>
        <strain evidence="1">VT137</strain>
    </source>
</reference>
<protein>
    <submittedName>
        <fullName evidence="1">Uncharacterized protein</fullName>
    </submittedName>
</protein>
<organism evidence="1 2">
    <name type="scientific">Lasiodiplodia mahajangana</name>
    <dbReference type="NCBI Taxonomy" id="1108764"/>
    <lineage>
        <taxon>Eukaryota</taxon>
        <taxon>Fungi</taxon>
        <taxon>Dikarya</taxon>
        <taxon>Ascomycota</taxon>
        <taxon>Pezizomycotina</taxon>
        <taxon>Dothideomycetes</taxon>
        <taxon>Dothideomycetes incertae sedis</taxon>
        <taxon>Botryosphaeriales</taxon>
        <taxon>Botryosphaeriaceae</taxon>
        <taxon>Lasiodiplodia</taxon>
    </lineage>
</organism>
<evidence type="ECO:0000313" key="2">
    <source>
        <dbReference type="Proteomes" id="UP001153332"/>
    </source>
</evidence>
<dbReference type="EMBL" id="JAPUUL010000562">
    <property type="protein sequence ID" value="KAJ8130177.1"/>
    <property type="molecule type" value="Genomic_DNA"/>
</dbReference>
<gene>
    <name evidence="1" type="ORF">O1611_g3452</name>
</gene>
<keyword evidence="2" id="KW-1185">Reference proteome</keyword>
<evidence type="ECO:0000313" key="1">
    <source>
        <dbReference type="EMBL" id="KAJ8130177.1"/>
    </source>
</evidence>
<sequence>MLADTMTERLLPTISKCGLQILREALGLSKLADASPWSQSFLLSIDFENTDNIRCGFTRGKECQVGLATLDTIDLQTADLSLSKDIVKTYNYVSGSSEYVDKVAKKFLFGESVVVNSATILETIQSIIPQDQNRRIVLISHGAHVELAMLRALGYRFSTNIDVVDTFLVAQEAFGYCHHSLIGLLRRLKCPYNSLHVGGNDARFTLNACLLLALYKYECNENTMALTSYLTEMATGGIAADLQFKAAQNKRKKEKKLARLRKRKAISRSIEEQHRLRVERATKKSSIVTDNLADVCMSLNFFAIE</sequence>
<proteinExistence type="predicted"/>
<dbReference type="Proteomes" id="UP001153332">
    <property type="component" value="Unassembled WGS sequence"/>
</dbReference>